<evidence type="ECO:0000313" key="2">
    <source>
        <dbReference type="EMBL" id="GMQ32347.1"/>
    </source>
</evidence>
<dbReference type="Gene3D" id="3.30.160.670">
    <property type="match status" value="1"/>
</dbReference>
<dbReference type="InterPro" id="IPR025411">
    <property type="entry name" value="DUF4136"/>
</dbReference>
<proteinExistence type="predicted"/>
<dbReference type="EMBL" id="BTPE01000002">
    <property type="protein sequence ID" value="GMQ32347.1"/>
    <property type="molecule type" value="Genomic_DNA"/>
</dbReference>
<evidence type="ECO:0000313" key="3">
    <source>
        <dbReference type="Proteomes" id="UP001307705"/>
    </source>
</evidence>
<comment type="caution">
    <text evidence="2">The sequence shown here is derived from an EMBL/GenBank/DDBJ whole genome shotgun (WGS) entry which is preliminary data.</text>
</comment>
<dbReference type="Pfam" id="PF13590">
    <property type="entry name" value="DUF4136"/>
    <property type="match status" value="1"/>
</dbReference>
<gene>
    <name evidence="2" type="ORF">Ataiwa_06190</name>
</gene>
<name>A0ABQ6PZY2_9BACT</name>
<dbReference type="Proteomes" id="UP001307705">
    <property type="component" value="Unassembled WGS sequence"/>
</dbReference>
<organism evidence="2 3">
    <name type="scientific">Algoriphagus taiwanensis</name>
    <dbReference type="NCBI Taxonomy" id="1445656"/>
    <lineage>
        <taxon>Bacteria</taxon>
        <taxon>Pseudomonadati</taxon>
        <taxon>Bacteroidota</taxon>
        <taxon>Cytophagia</taxon>
        <taxon>Cytophagales</taxon>
        <taxon>Cyclobacteriaceae</taxon>
        <taxon>Algoriphagus</taxon>
    </lineage>
</organism>
<accession>A0ABQ6PZY2</accession>
<feature type="domain" description="DUF4136" evidence="1">
    <location>
        <begin position="33"/>
        <end position="198"/>
    </location>
</feature>
<keyword evidence="3" id="KW-1185">Reference proteome</keyword>
<evidence type="ECO:0000259" key="1">
    <source>
        <dbReference type="Pfam" id="PF13590"/>
    </source>
</evidence>
<sequence>MKTLNRLLFLLVLGLLGSCYPGGVQFYEDTDIVYTTRKDDFDFNSKSTFAMPDKIVIDVEIKNGDTTYIYMEDRFAQPILQNIQANMQNFGWTRVEISQNPSMLLTPSATKSTSVYYSYWYDWWYGGFYPGWGWYYPPYFTVSTITTGTVIITLSDPERTNIVGESETAWLMVGNGLLSGSNNVDRVNKAVDQAFEQSTYLDLN</sequence>
<protein>
    <recommendedName>
        <fullName evidence="1">DUF4136 domain-containing protein</fullName>
    </recommendedName>
</protein>
<reference evidence="2 3" key="1">
    <citation type="submission" date="2023-08" db="EMBL/GenBank/DDBJ databases">
        <title>Draft genome sequence of Algoriphagus taiwanensis.</title>
        <authorList>
            <person name="Takatani N."/>
            <person name="Hosokawa M."/>
            <person name="Sawabe T."/>
        </authorList>
    </citation>
    <scope>NUCLEOTIDE SEQUENCE [LARGE SCALE GENOMIC DNA]</scope>
    <source>
        <strain evidence="2 3">JCM 19755</strain>
    </source>
</reference>
<dbReference type="RefSeq" id="WP_338227167.1">
    <property type="nucleotide sequence ID" value="NZ_BTPE01000002.1"/>
</dbReference>
<dbReference type="PROSITE" id="PS51257">
    <property type="entry name" value="PROKAR_LIPOPROTEIN"/>
    <property type="match status" value="1"/>
</dbReference>